<keyword evidence="1" id="KW-0472">Membrane</keyword>
<feature type="transmembrane region" description="Helical" evidence="1">
    <location>
        <begin position="41"/>
        <end position="64"/>
    </location>
</feature>
<dbReference type="AlphaFoldDB" id="A0A7J7JGT4"/>
<sequence length="102" mass="11089">MNGNSSGELSYIIMGIVNNSSSLTVDETITSTGVGVSQNSAAAILFTLCVLLGVLLGFGCFYLTMRFGRKYSHKFAHPFELKVDDNAIMLDEEETVDQLSDQ</sequence>
<evidence type="ECO:0000256" key="1">
    <source>
        <dbReference type="SAM" id="Phobius"/>
    </source>
</evidence>
<evidence type="ECO:0000313" key="2">
    <source>
        <dbReference type="EMBL" id="KAF6025552.1"/>
    </source>
</evidence>
<gene>
    <name evidence="2" type="ORF">EB796_016143</name>
</gene>
<keyword evidence="3" id="KW-1185">Reference proteome</keyword>
<keyword evidence="1" id="KW-1133">Transmembrane helix</keyword>
<dbReference type="Proteomes" id="UP000593567">
    <property type="component" value="Unassembled WGS sequence"/>
</dbReference>
<proteinExistence type="predicted"/>
<name>A0A7J7JGT4_BUGNE</name>
<protein>
    <submittedName>
        <fullName evidence="2">Uncharacterized protein</fullName>
    </submittedName>
</protein>
<comment type="caution">
    <text evidence="2">The sequence shown here is derived from an EMBL/GenBank/DDBJ whole genome shotgun (WGS) entry which is preliminary data.</text>
</comment>
<keyword evidence="1" id="KW-0812">Transmembrane</keyword>
<dbReference type="EMBL" id="VXIV02002444">
    <property type="protein sequence ID" value="KAF6025552.1"/>
    <property type="molecule type" value="Genomic_DNA"/>
</dbReference>
<organism evidence="2 3">
    <name type="scientific">Bugula neritina</name>
    <name type="common">Brown bryozoan</name>
    <name type="synonym">Sertularia neritina</name>
    <dbReference type="NCBI Taxonomy" id="10212"/>
    <lineage>
        <taxon>Eukaryota</taxon>
        <taxon>Metazoa</taxon>
        <taxon>Spiralia</taxon>
        <taxon>Lophotrochozoa</taxon>
        <taxon>Bryozoa</taxon>
        <taxon>Gymnolaemata</taxon>
        <taxon>Cheilostomatida</taxon>
        <taxon>Flustrina</taxon>
        <taxon>Buguloidea</taxon>
        <taxon>Bugulidae</taxon>
        <taxon>Bugula</taxon>
    </lineage>
</organism>
<evidence type="ECO:0000313" key="3">
    <source>
        <dbReference type="Proteomes" id="UP000593567"/>
    </source>
</evidence>
<reference evidence="2" key="1">
    <citation type="submission" date="2020-06" db="EMBL/GenBank/DDBJ databases">
        <title>Draft genome of Bugula neritina, a colonial animal packing powerful symbionts and potential medicines.</title>
        <authorList>
            <person name="Rayko M."/>
        </authorList>
    </citation>
    <scope>NUCLEOTIDE SEQUENCE [LARGE SCALE GENOMIC DNA]</scope>
    <source>
        <strain evidence="2">Kwan_BN1</strain>
    </source>
</reference>
<accession>A0A7J7JGT4</accession>